<reference evidence="4 5" key="2">
    <citation type="journal article" date="2018" name="Int. J. Syst. Evol. Microbiol.">
        <title>Marinobacterium aestuarii sp. nov., a benzene-degrading marine bacterium isolated from estuary sediment.</title>
        <authorList>
            <person name="Bae S.S."/>
            <person name="Jung J."/>
            <person name="Chung D."/>
            <person name="Baek K."/>
        </authorList>
    </citation>
    <scope>NUCLEOTIDE SEQUENCE [LARGE SCALE GENOMIC DNA]</scope>
    <source>
        <strain evidence="4 5">ST58-10</strain>
    </source>
</reference>
<dbReference type="Proteomes" id="UP000078070">
    <property type="component" value="Chromosome"/>
</dbReference>
<dbReference type="FunFam" id="3.90.226.10:FF:000009">
    <property type="entry name" value="Carnitinyl-CoA dehydratase"/>
    <property type="match status" value="1"/>
</dbReference>
<reference evidence="5" key="1">
    <citation type="submission" date="2016-05" db="EMBL/GenBank/DDBJ databases">
        <authorList>
            <person name="Baek K."/>
            <person name="Yang S.-J."/>
        </authorList>
    </citation>
    <scope>NUCLEOTIDE SEQUENCE [LARGE SCALE GENOMIC DNA]</scope>
    <source>
        <strain evidence="5">ST58-10</strain>
    </source>
</reference>
<dbReference type="PANTHER" id="PTHR11941">
    <property type="entry name" value="ENOYL-COA HYDRATASE-RELATED"/>
    <property type="match status" value="1"/>
</dbReference>
<evidence type="ECO:0000313" key="4">
    <source>
        <dbReference type="EMBL" id="ANG62743.1"/>
    </source>
</evidence>
<dbReference type="InterPro" id="IPR018376">
    <property type="entry name" value="Enoyl-CoA_hyd/isom_CS"/>
</dbReference>
<dbReference type="InterPro" id="IPR029045">
    <property type="entry name" value="ClpP/crotonase-like_dom_sf"/>
</dbReference>
<gene>
    <name evidence="4" type="ORF">A8C75_09780</name>
</gene>
<dbReference type="GO" id="GO:0016829">
    <property type="term" value="F:lyase activity"/>
    <property type="evidence" value="ECO:0007669"/>
    <property type="project" value="UniProtKB-KW"/>
</dbReference>
<dbReference type="GO" id="GO:0006635">
    <property type="term" value="P:fatty acid beta-oxidation"/>
    <property type="evidence" value="ECO:0007669"/>
    <property type="project" value="TreeGrafter"/>
</dbReference>
<dbReference type="Gene3D" id="1.10.12.10">
    <property type="entry name" value="Lyase 2-enoyl-coa Hydratase, Chain A, domain 2"/>
    <property type="match status" value="1"/>
</dbReference>
<dbReference type="KEGG" id="mars:A8C75_09780"/>
<dbReference type="OrthoDB" id="9807606at2"/>
<name>A0A1A9EZ33_9GAMM</name>
<dbReference type="AlphaFoldDB" id="A0A1A9EZ33"/>
<keyword evidence="5" id="KW-1185">Reference proteome</keyword>
<evidence type="ECO:0000256" key="2">
    <source>
        <dbReference type="ARBA" id="ARBA00023239"/>
    </source>
</evidence>
<accession>A0A1A9EZ33</accession>
<dbReference type="SUPFAM" id="SSF52096">
    <property type="entry name" value="ClpP/crotonase"/>
    <property type="match status" value="1"/>
</dbReference>
<organism evidence="4 5">
    <name type="scientific">Marinobacterium aestuarii</name>
    <dbReference type="NCBI Taxonomy" id="1821621"/>
    <lineage>
        <taxon>Bacteria</taxon>
        <taxon>Pseudomonadati</taxon>
        <taxon>Pseudomonadota</taxon>
        <taxon>Gammaproteobacteria</taxon>
        <taxon>Oceanospirillales</taxon>
        <taxon>Oceanospirillaceae</taxon>
        <taxon>Marinobacterium</taxon>
    </lineage>
</organism>
<dbReference type="PROSITE" id="PS00166">
    <property type="entry name" value="ENOYL_COA_HYDRATASE"/>
    <property type="match status" value="1"/>
</dbReference>
<comment type="similarity">
    <text evidence="1 3">Belongs to the enoyl-CoA hydratase/isomerase family.</text>
</comment>
<keyword evidence="2" id="KW-0456">Lyase</keyword>
<evidence type="ECO:0000313" key="5">
    <source>
        <dbReference type="Proteomes" id="UP000078070"/>
    </source>
</evidence>
<protein>
    <submittedName>
        <fullName evidence="4">Enoyl-CoA hydratase</fullName>
    </submittedName>
</protein>
<dbReference type="InterPro" id="IPR014748">
    <property type="entry name" value="Enoyl-CoA_hydra_C"/>
</dbReference>
<evidence type="ECO:0000256" key="1">
    <source>
        <dbReference type="ARBA" id="ARBA00005254"/>
    </source>
</evidence>
<dbReference type="STRING" id="1821621.A8C75_09780"/>
<proteinExistence type="inferred from homology"/>
<sequence length="259" mass="27864">MSNEQVRLIQQGHVAEILIERPEKLNALTVSMLEALYSIVLKLDEDPSIRVVILRTAGERAFCVGADINAWGEYAPLDMWRSWIKRGHRVFDALAGLRQPVIAVIQGPALGGGFELALAADLRVADEKACFGLPEAAIATCPGWSGSQRLAKLINPSLIKELIFTGRRLDAQRALSLGLVNEVAEQGTTLARARALAAEICVRAPVSVQLGKQMVDAGAGDNAAMIIEAMAGGLAALTQDAREGVSAFRERRQPEFKGE</sequence>
<dbReference type="PANTHER" id="PTHR11941:SF54">
    <property type="entry name" value="ENOYL-COA HYDRATASE, MITOCHONDRIAL"/>
    <property type="match status" value="1"/>
</dbReference>
<dbReference type="Pfam" id="PF00378">
    <property type="entry name" value="ECH_1"/>
    <property type="match status" value="1"/>
</dbReference>
<dbReference type="CDD" id="cd06558">
    <property type="entry name" value="crotonase-like"/>
    <property type="match status" value="1"/>
</dbReference>
<evidence type="ECO:0000256" key="3">
    <source>
        <dbReference type="RuleBase" id="RU003707"/>
    </source>
</evidence>
<dbReference type="Gene3D" id="3.90.226.10">
    <property type="entry name" value="2-enoyl-CoA Hydratase, Chain A, domain 1"/>
    <property type="match status" value="1"/>
</dbReference>
<dbReference type="RefSeq" id="WP_067381376.1">
    <property type="nucleotide sequence ID" value="NZ_CP015839.1"/>
</dbReference>
<dbReference type="EMBL" id="CP015839">
    <property type="protein sequence ID" value="ANG62743.1"/>
    <property type="molecule type" value="Genomic_DNA"/>
</dbReference>
<dbReference type="InterPro" id="IPR001753">
    <property type="entry name" value="Enoyl-CoA_hydra/iso"/>
</dbReference>